<protein>
    <submittedName>
        <fullName evidence="2">Uncharacterized protein</fullName>
    </submittedName>
</protein>
<feature type="region of interest" description="Disordered" evidence="1">
    <location>
        <begin position="99"/>
        <end position="119"/>
    </location>
</feature>
<dbReference type="EMBL" id="CAGI01000134">
    <property type="protein sequence ID" value="CCF48452.1"/>
    <property type="molecule type" value="Genomic_DNA"/>
</dbReference>
<evidence type="ECO:0000256" key="1">
    <source>
        <dbReference type="SAM" id="MobiDB-lite"/>
    </source>
</evidence>
<proteinExistence type="predicted"/>
<gene>
    <name evidence="2" type="ORF">UHOR_13176</name>
</gene>
<reference evidence="2 3" key="1">
    <citation type="journal article" date="2012" name="Plant Cell">
        <title>Genome comparison of barley and maize smut fungi reveals targeted loss of RNA silencing components and species-specific presence of transposable elements.</title>
        <authorList>
            <person name="Laurie J.D."/>
            <person name="Ali S."/>
            <person name="Linning R."/>
            <person name="Mannhaupt G."/>
            <person name="Wong P."/>
            <person name="Gueldener U."/>
            <person name="Muensterkoetter M."/>
            <person name="Moore R."/>
            <person name="Kahmann R."/>
            <person name="Bakkeren G."/>
            <person name="Schirawski J."/>
        </authorList>
    </citation>
    <scope>NUCLEOTIDE SEQUENCE [LARGE SCALE GENOMIC DNA]</scope>
    <source>
        <strain evidence="3">Uh4875-4</strain>
    </source>
</reference>
<name>I2FNF9_USTHO</name>
<evidence type="ECO:0000313" key="2">
    <source>
        <dbReference type="EMBL" id="CCF48452.1"/>
    </source>
</evidence>
<keyword evidence="3" id="KW-1185">Reference proteome</keyword>
<evidence type="ECO:0000313" key="3">
    <source>
        <dbReference type="Proteomes" id="UP000006174"/>
    </source>
</evidence>
<dbReference type="Proteomes" id="UP000006174">
    <property type="component" value="Unassembled WGS sequence"/>
</dbReference>
<comment type="caution">
    <text evidence="2">The sequence shown here is derived from an EMBL/GenBank/DDBJ whole genome shotgun (WGS) entry which is preliminary data.</text>
</comment>
<sequence>MDKIAKLTLLNKVGKICMFQANICKLMANINKHWAKAKSMGMASNYKVLCTTLSKHQDSMTTQMDHKASNLKSTLANLTNRQVINEEAYHQENHISSYCPKKTHKDAPAKAHVSNQTPT</sequence>
<dbReference type="AlphaFoldDB" id="I2FNF9"/>
<organism evidence="2 3">
    <name type="scientific">Ustilago hordei</name>
    <name type="common">Barley covered smut fungus</name>
    <dbReference type="NCBI Taxonomy" id="120017"/>
    <lineage>
        <taxon>Eukaryota</taxon>
        <taxon>Fungi</taxon>
        <taxon>Dikarya</taxon>
        <taxon>Basidiomycota</taxon>
        <taxon>Ustilaginomycotina</taxon>
        <taxon>Ustilaginomycetes</taxon>
        <taxon>Ustilaginales</taxon>
        <taxon>Ustilaginaceae</taxon>
        <taxon>Ustilago</taxon>
    </lineage>
</organism>
<accession>I2FNF9</accession>
<dbReference type="HOGENOM" id="CLU_2063220_0_0_1"/>